<reference evidence="9 11" key="1">
    <citation type="journal article" date="2008" name="Science">
        <title>The Physcomitrella genome reveals evolutionary insights into the conquest of land by plants.</title>
        <authorList>
            <person name="Rensing S."/>
            <person name="Lang D."/>
            <person name="Zimmer A."/>
            <person name="Terry A."/>
            <person name="Salamov A."/>
            <person name="Shapiro H."/>
            <person name="Nishiyama T."/>
            <person name="Perroud P.-F."/>
            <person name="Lindquist E."/>
            <person name="Kamisugi Y."/>
            <person name="Tanahashi T."/>
            <person name="Sakakibara K."/>
            <person name="Fujita T."/>
            <person name="Oishi K."/>
            <person name="Shin-I T."/>
            <person name="Kuroki Y."/>
            <person name="Toyoda A."/>
            <person name="Suzuki Y."/>
            <person name="Hashimoto A."/>
            <person name="Yamaguchi K."/>
            <person name="Sugano A."/>
            <person name="Kohara Y."/>
            <person name="Fujiyama A."/>
            <person name="Anterola A."/>
            <person name="Aoki S."/>
            <person name="Ashton N."/>
            <person name="Barbazuk W.B."/>
            <person name="Barker E."/>
            <person name="Bennetzen J."/>
            <person name="Bezanilla M."/>
            <person name="Blankenship R."/>
            <person name="Cho S.H."/>
            <person name="Dutcher S."/>
            <person name="Estelle M."/>
            <person name="Fawcett J.A."/>
            <person name="Gundlach H."/>
            <person name="Hanada K."/>
            <person name="Heyl A."/>
            <person name="Hicks K.A."/>
            <person name="Hugh J."/>
            <person name="Lohr M."/>
            <person name="Mayer K."/>
            <person name="Melkozernov A."/>
            <person name="Murata T."/>
            <person name="Nelson D."/>
            <person name="Pils B."/>
            <person name="Prigge M."/>
            <person name="Reiss B."/>
            <person name="Renner T."/>
            <person name="Rombauts S."/>
            <person name="Rushton P."/>
            <person name="Sanderfoot A."/>
            <person name="Schween G."/>
            <person name="Shiu S.-H."/>
            <person name="Stueber K."/>
            <person name="Theodoulou F.L."/>
            <person name="Tu H."/>
            <person name="Van de Peer Y."/>
            <person name="Verrier P.J."/>
            <person name="Waters E."/>
            <person name="Wood A."/>
            <person name="Yang L."/>
            <person name="Cove D."/>
            <person name="Cuming A."/>
            <person name="Hasebe M."/>
            <person name="Lucas S."/>
            <person name="Mishler D.B."/>
            <person name="Reski R."/>
            <person name="Grigoriev I."/>
            <person name="Quatrano R.S."/>
            <person name="Boore J.L."/>
        </authorList>
    </citation>
    <scope>NUCLEOTIDE SEQUENCE [LARGE SCALE GENOMIC DNA]</scope>
    <source>
        <strain evidence="10 11">cv. Gransden 2004</strain>
    </source>
</reference>
<evidence type="ECO:0000313" key="9">
    <source>
        <dbReference type="EMBL" id="PNR49067.1"/>
    </source>
</evidence>
<feature type="site" description="Important for catalytic activity" evidence="7">
    <location>
        <position position="228"/>
    </location>
</feature>
<comment type="cofactor">
    <cofactor evidence="6">
        <name>Mg(2+)</name>
        <dbReference type="ChEBI" id="CHEBI:18420"/>
    </cofactor>
    <cofactor evidence="6">
        <name>Mn(2+)</name>
        <dbReference type="ChEBI" id="CHEBI:29035"/>
    </cofactor>
    <text evidence="6">Probably binds two magnesium or manganese ions per subunit.</text>
</comment>
<accession>A0A2K1K5M5</accession>
<keyword evidence="2 6" id="KW-0479">Metal-binding</keyword>
<dbReference type="Gene3D" id="3.60.10.10">
    <property type="entry name" value="Endonuclease/exonuclease/phosphatase"/>
    <property type="match status" value="1"/>
</dbReference>
<evidence type="ECO:0000256" key="4">
    <source>
        <dbReference type="ARBA" id="ARBA00022842"/>
    </source>
</evidence>
<dbReference type="SUPFAM" id="SSF56219">
    <property type="entry name" value="DNase I-like"/>
    <property type="match status" value="1"/>
</dbReference>
<feature type="domain" description="Endonuclease/exonuclease/phosphatase" evidence="8">
    <location>
        <begin position="9"/>
        <end position="255"/>
    </location>
</feature>
<dbReference type="Pfam" id="PF03372">
    <property type="entry name" value="Exo_endo_phos"/>
    <property type="match status" value="1"/>
</dbReference>
<keyword evidence="11" id="KW-1185">Reference proteome</keyword>
<dbReference type="PANTHER" id="PTHR22748">
    <property type="entry name" value="AP ENDONUCLEASE"/>
    <property type="match status" value="1"/>
</dbReference>
<feature type="site" description="Transition state stabilizer" evidence="7">
    <location>
        <position position="160"/>
    </location>
</feature>
<keyword evidence="4 6" id="KW-0460">Magnesium</keyword>
<dbReference type="InParanoid" id="A0A2K1K5M5"/>
<dbReference type="PANTHER" id="PTHR22748:SF4">
    <property type="entry name" value="DNA-(APURINIC OR APYRIMIDINIC SITE) ENDONUCLEASE 2"/>
    <property type="match status" value="1"/>
</dbReference>
<feature type="binding site" evidence="6">
    <location>
        <position position="158"/>
    </location>
    <ligand>
        <name>Mg(2+)</name>
        <dbReference type="ChEBI" id="CHEBI:18420"/>
        <label>1</label>
    </ligand>
</feature>
<protein>
    <recommendedName>
        <fullName evidence="8">Endonuclease/exonuclease/phosphatase domain-containing protein</fullName>
    </recommendedName>
</protein>
<feature type="binding site" evidence="6">
    <location>
        <position position="254"/>
    </location>
    <ligand>
        <name>Mg(2+)</name>
        <dbReference type="ChEBI" id="CHEBI:18420"/>
        <label>1</label>
    </ligand>
</feature>
<reference evidence="10" key="3">
    <citation type="submission" date="2020-12" db="UniProtKB">
        <authorList>
            <consortium name="EnsemblPlants"/>
        </authorList>
    </citation>
    <scope>IDENTIFICATION</scope>
</reference>
<name>A0A2K1K5M5_PHYPA</name>
<evidence type="ECO:0000313" key="11">
    <source>
        <dbReference type="Proteomes" id="UP000006727"/>
    </source>
</evidence>
<evidence type="ECO:0000259" key="8">
    <source>
        <dbReference type="Pfam" id="PF03372"/>
    </source>
</evidence>
<evidence type="ECO:0000256" key="2">
    <source>
        <dbReference type="ARBA" id="ARBA00022723"/>
    </source>
</evidence>
<evidence type="ECO:0000256" key="7">
    <source>
        <dbReference type="PIRSR" id="PIRSR604808-3"/>
    </source>
</evidence>
<dbReference type="InterPro" id="IPR036691">
    <property type="entry name" value="Endo/exonu/phosph_ase_sf"/>
</dbReference>
<feature type="binding site" evidence="6">
    <location>
        <position position="46"/>
    </location>
    <ligand>
        <name>Mg(2+)</name>
        <dbReference type="ChEBI" id="CHEBI:18420"/>
        <label>1</label>
    </ligand>
</feature>
<dbReference type="GO" id="GO:0005634">
    <property type="term" value="C:nucleus"/>
    <property type="evidence" value="ECO:0000318"/>
    <property type="project" value="GO_Central"/>
</dbReference>
<dbReference type="GO" id="GO:0046872">
    <property type="term" value="F:metal ion binding"/>
    <property type="evidence" value="ECO:0007669"/>
    <property type="project" value="UniProtKB-KW"/>
</dbReference>
<feature type="active site" description="Proton donor/acceptor" evidence="5">
    <location>
        <position position="158"/>
    </location>
</feature>
<dbReference type="InterPro" id="IPR004808">
    <property type="entry name" value="AP_endonuc_1"/>
</dbReference>
<gene>
    <name evidence="9" type="ORF">PHYPA_010963</name>
</gene>
<dbReference type="Gramene" id="Pp3c8_590V3.1">
    <property type="protein sequence ID" value="PAC:32965657.CDS.1"/>
    <property type="gene ID" value="Pp3c8_590"/>
</dbReference>
<dbReference type="AlphaFoldDB" id="A0A2K1K5M5"/>
<feature type="site" description="Interaction with DNA substrate" evidence="7">
    <location>
        <position position="255"/>
    </location>
</feature>
<organism evidence="9">
    <name type="scientific">Physcomitrium patens</name>
    <name type="common">Spreading-leaved earth moss</name>
    <name type="synonym">Physcomitrella patens</name>
    <dbReference type="NCBI Taxonomy" id="3218"/>
    <lineage>
        <taxon>Eukaryota</taxon>
        <taxon>Viridiplantae</taxon>
        <taxon>Streptophyta</taxon>
        <taxon>Embryophyta</taxon>
        <taxon>Bryophyta</taxon>
        <taxon>Bryophytina</taxon>
        <taxon>Bryopsida</taxon>
        <taxon>Funariidae</taxon>
        <taxon>Funariales</taxon>
        <taxon>Funariaceae</taxon>
        <taxon>Physcomitrium</taxon>
    </lineage>
</organism>
<evidence type="ECO:0000256" key="1">
    <source>
        <dbReference type="ARBA" id="ARBA00007092"/>
    </source>
</evidence>
<evidence type="ECO:0000256" key="5">
    <source>
        <dbReference type="PIRSR" id="PIRSR604808-1"/>
    </source>
</evidence>
<dbReference type="GO" id="GO:0008311">
    <property type="term" value="F:double-stranded DNA 3'-5' DNA exonuclease activity"/>
    <property type="evidence" value="ECO:0000318"/>
    <property type="project" value="GO_Central"/>
</dbReference>
<feature type="binding site" evidence="6">
    <location>
        <position position="160"/>
    </location>
    <ligand>
        <name>Mg(2+)</name>
        <dbReference type="ChEBI" id="CHEBI:18420"/>
        <label>1</label>
    </ligand>
</feature>
<sequence length="314" mass="36305">MNNHLTLTSLNVQGLGRDIIGVRKRREIRDFFQKSQPKPEIILVQEHKLSLEEGKRHTKQIEFARGVSLWNEATYCADKDSFKGGTGILLPEKIASLICEHGVIMKGRVQYVTLQWTPFLIIGIINIYAFNCTGSRSRLWTKIRHYPLPEAHWILGGDFNMIDQLDDKQGGQDTIGRGQREQVAWGDLQVHLGLQDSFRADEFRKLSTKKFSWDNRRYAPGMICSRLDRFYLNHTLIQLGGQTSIWPSLTHVSDHAPVVLKIHQQHFRTQNPPAFNRHLLDDENEKTLLLAEWTRAMALNSDKNWIRAYVCTYV</sequence>
<comment type="similarity">
    <text evidence="1">Belongs to the DNA repair enzymes AP/ExoA family.</text>
</comment>
<dbReference type="GO" id="GO:0003906">
    <property type="term" value="F:DNA-(apurinic or apyrimidinic site) endonuclease activity"/>
    <property type="evidence" value="ECO:0000318"/>
    <property type="project" value="GO_Central"/>
</dbReference>
<dbReference type="GO" id="GO:0008081">
    <property type="term" value="F:phosphoric diester hydrolase activity"/>
    <property type="evidence" value="ECO:0000318"/>
    <property type="project" value="GO_Central"/>
</dbReference>
<evidence type="ECO:0000313" key="10">
    <source>
        <dbReference type="EnsemblPlants" id="PAC:32965657.CDS.1"/>
    </source>
</evidence>
<feature type="active site" description="Proton acceptor" evidence="5">
    <location>
        <position position="255"/>
    </location>
</feature>
<reference evidence="9 11" key="2">
    <citation type="journal article" date="2018" name="Plant J.">
        <title>The Physcomitrella patens chromosome-scale assembly reveals moss genome structure and evolution.</title>
        <authorList>
            <person name="Lang D."/>
            <person name="Ullrich K.K."/>
            <person name="Murat F."/>
            <person name="Fuchs J."/>
            <person name="Jenkins J."/>
            <person name="Haas F.B."/>
            <person name="Piednoel M."/>
            <person name="Gundlach H."/>
            <person name="Van Bel M."/>
            <person name="Meyberg R."/>
            <person name="Vives C."/>
            <person name="Morata J."/>
            <person name="Symeonidi A."/>
            <person name="Hiss M."/>
            <person name="Muchero W."/>
            <person name="Kamisugi Y."/>
            <person name="Saleh O."/>
            <person name="Blanc G."/>
            <person name="Decker E.L."/>
            <person name="van Gessel N."/>
            <person name="Grimwood J."/>
            <person name="Hayes R.D."/>
            <person name="Graham S.W."/>
            <person name="Gunter L.E."/>
            <person name="McDaniel S.F."/>
            <person name="Hoernstein S.N.W."/>
            <person name="Larsson A."/>
            <person name="Li F.W."/>
            <person name="Perroud P.F."/>
            <person name="Phillips J."/>
            <person name="Ranjan P."/>
            <person name="Rokshar D.S."/>
            <person name="Rothfels C.J."/>
            <person name="Schneider L."/>
            <person name="Shu S."/>
            <person name="Stevenson D.W."/>
            <person name="Thummler F."/>
            <person name="Tillich M."/>
            <person name="Villarreal Aguilar J.C."/>
            <person name="Widiez T."/>
            <person name="Wong G.K."/>
            <person name="Wymore A."/>
            <person name="Zhang Y."/>
            <person name="Zimmer A.D."/>
            <person name="Quatrano R.S."/>
            <person name="Mayer K.F.X."/>
            <person name="Goodstein D."/>
            <person name="Casacuberta J.M."/>
            <person name="Vandepoele K."/>
            <person name="Reski R."/>
            <person name="Cuming A.C."/>
            <person name="Tuskan G.A."/>
            <person name="Maumus F."/>
            <person name="Salse J."/>
            <person name="Schmutz J."/>
            <person name="Rensing S.A."/>
        </authorList>
    </citation>
    <scope>NUCLEOTIDE SEQUENCE [LARGE SCALE GENOMIC DNA]</scope>
    <source>
        <strain evidence="10 11">cv. Gransden 2004</strain>
    </source>
</reference>
<feature type="binding site" evidence="6">
    <location>
        <position position="11"/>
    </location>
    <ligand>
        <name>Mg(2+)</name>
        <dbReference type="ChEBI" id="CHEBI:18420"/>
        <label>1</label>
    </ligand>
</feature>
<dbReference type="InterPro" id="IPR005135">
    <property type="entry name" value="Endo/exonuclease/phosphatase"/>
</dbReference>
<keyword evidence="6" id="KW-0464">Manganese</keyword>
<dbReference type="EnsemblPlants" id="Pp3c8_590V3.1">
    <property type="protein sequence ID" value="PAC:32965657.CDS.1"/>
    <property type="gene ID" value="Pp3c8_590"/>
</dbReference>
<evidence type="ECO:0000256" key="6">
    <source>
        <dbReference type="PIRSR" id="PIRSR604808-2"/>
    </source>
</evidence>
<dbReference type="Proteomes" id="UP000006727">
    <property type="component" value="Chromosome 8"/>
</dbReference>
<feature type="binding site" evidence="6">
    <location>
        <position position="255"/>
    </location>
    <ligand>
        <name>Mg(2+)</name>
        <dbReference type="ChEBI" id="CHEBI:18420"/>
        <label>1</label>
    </ligand>
</feature>
<evidence type="ECO:0000256" key="3">
    <source>
        <dbReference type="ARBA" id="ARBA00022801"/>
    </source>
</evidence>
<proteinExistence type="inferred from homology"/>
<feature type="active site" evidence="5">
    <location>
        <position position="128"/>
    </location>
</feature>
<dbReference type="EMBL" id="ABEU02000008">
    <property type="protein sequence ID" value="PNR49067.1"/>
    <property type="molecule type" value="Genomic_DNA"/>
</dbReference>
<keyword evidence="3" id="KW-0378">Hydrolase</keyword>
<dbReference type="GO" id="GO:0006284">
    <property type="term" value="P:base-excision repair"/>
    <property type="evidence" value="ECO:0000318"/>
    <property type="project" value="GO_Central"/>
</dbReference>